<keyword evidence="6 11" id="KW-0342">GTP-binding</keyword>
<dbReference type="RefSeq" id="WP_023431556.1">
    <property type="nucleotide sequence ID" value="NZ_AWXZ01000017.1"/>
</dbReference>
<feature type="compositionally biased region" description="Acidic residues" evidence="12">
    <location>
        <begin position="93"/>
        <end position="103"/>
    </location>
</feature>
<dbReference type="STRING" id="631454.N177_1411"/>
<dbReference type="Gene3D" id="3.40.50.300">
    <property type="entry name" value="P-loop containing nucleotide triphosphate hydrolases"/>
    <property type="match status" value="1"/>
</dbReference>
<dbReference type="Proteomes" id="UP000017819">
    <property type="component" value="Unassembled WGS sequence"/>
</dbReference>
<keyword evidence="17" id="KW-1185">Reference proteome</keyword>
<comment type="caution">
    <text evidence="16">The sequence shown here is derived from an EMBL/GenBank/DDBJ whole genome shotgun (WGS) entry which is preliminary data.</text>
</comment>
<evidence type="ECO:0000256" key="7">
    <source>
        <dbReference type="ARBA" id="ARBA00023136"/>
    </source>
</evidence>
<dbReference type="GO" id="GO:0005886">
    <property type="term" value="C:plasma membrane"/>
    <property type="evidence" value="ECO:0007669"/>
    <property type="project" value="UniProtKB-SubCell"/>
</dbReference>
<organism evidence="16 17">
    <name type="scientific">Lutibaculum baratangense AMV1</name>
    <dbReference type="NCBI Taxonomy" id="631454"/>
    <lineage>
        <taxon>Bacteria</taxon>
        <taxon>Pseudomonadati</taxon>
        <taxon>Pseudomonadota</taxon>
        <taxon>Alphaproteobacteria</taxon>
        <taxon>Hyphomicrobiales</taxon>
        <taxon>Tepidamorphaceae</taxon>
        <taxon>Lutibaculum</taxon>
    </lineage>
</organism>
<evidence type="ECO:0000259" key="14">
    <source>
        <dbReference type="SMART" id="SM00962"/>
    </source>
</evidence>
<feature type="compositionally biased region" description="Acidic residues" evidence="12">
    <location>
        <begin position="23"/>
        <end position="34"/>
    </location>
</feature>
<reference evidence="16 17" key="1">
    <citation type="journal article" date="2014" name="Genome Announc.">
        <title>Draft Genome Sequence of Lutibaculum baratangense Strain AMV1T, Isolated from a Mud Volcano in Andamans, India.</title>
        <authorList>
            <person name="Singh A."/>
            <person name="Sreenivas A."/>
            <person name="Sathyanarayana Reddy G."/>
            <person name="Pinnaka A.K."/>
            <person name="Shivaji S."/>
        </authorList>
    </citation>
    <scope>NUCLEOTIDE SEQUENCE [LARGE SCALE GENOMIC DNA]</scope>
    <source>
        <strain evidence="16 17">AMV1</strain>
    </source>
</reference>
<evidence type="ECO:0000313" key="17">
    <source>
        <dbReference type="Proteomes" id="UP000017819"/>
    </source>
</evidence>
<keyword evidence="4 11" id="KW-0547">Nucleotide-binding</keyword>
<dbReference type="GO" id="GO:0006614">
    <property type="term" value="P:SRP-dependent cotranslational protein targeting to membrane"/>
    <property type="evidence" value="ECO:0007669"/>
    <property type="project" value="InterPro"/>
</dbReference>
<dbReference type="PANTHER" id="PTHR43134:SF1">
    <property type="entry name" value="SIGNAL RECOGNITION PARTICLE RECEPTOR SUBUNIT ALPHA"/>
    <property type="match status" value="1"/>
</dbReference>
<evidence type="ECO:0000256" key="8">
    <source>
        <dbReference type="ARBA" id="ARBA00023170"/>
    </source>
</evidence>
<dbReference type="GO" id="GO:0005737">
    <property type="term" value="C:cytoplasm"/>
    <property type="evidence" value="ECO:0007669"/>
    <property type="project" value="UniProtKB-SubCell"/>
</dbReference>
<evidence type="ECO:0000256" key="11">
    <source>
        <dbReference type="HAMAP-Rule" id="MF_00920"/>
    </source>
</evidence>
<dbReference type="SMART" id="SM00382">
    <property type="entry name" value="AAA"/>
    <property type="match status" value="1"/>
</dbReference>
<feature type="binding site" evidence="11">
    <location>
        <begin position="312"/>
        <end position="316"/>
    </location>
    <ligand>
        <name>GTP</name>
        <dbReference type="ChEBI" id="CHEBI:37565"/>
    </ligand>
</feature>
<accession>V4RJ14</accession>
<dbReference type="SMART" id="SM00962">
    <property type="entry name" value="SRP54"/>
    <property type="match status" value="1"/>
</dbReference>
<dbReference type="Pfam" id="PF00448">
    <property type="entry name" value="SRP54"/>
    <property type="match status" value="1"/>
</dbReference>
<proteinExistence type="inferred from homology"/>
<feature type="binding site" evidence="11">
    <location>
        <begin position="376"/>
        <end position="379"/>
    </location>
    <ligand>
        <name>GTP</name>
        <dbReference type="ChEBI" id="CHEBI:37565"/>
    </ligand>
</feature>
<dbReference type="SUPFAM" id="SSF47364">
    <property type="entry name" value="Domain of the SRP/SRP receptor G-proteins"/>
    <property type="match status" value="1"/>
</dbReference>
<dbReference type="InterPro" id="IPR013822">
    <property type="entry name" value="Signal_recog_particl_SRP54_hlx"/>
</dbReference>
<dbReference type="InterPro" id="IPR027417">
    <property type="entry name" value="P-loop_NTPase"/>
</dbReference>
<feature type="binding site" evidence="11">
    <location>
        <begin position="230"/>
        <end position="237"/>
    </location>
    <ligand>
        <name>GTP</name>
        <dbReference type="ChEBI" id="CHEBI:37565"/>
    </ligand>
</feature>
<dbReference type="FunFam" id="3.40.50.300:FF:000053">
    <property type="entry name" value="Signal recognition particle receptor FtsY"/>
    <property type="match status" value="1"/>
</dbReference>
<comment type="function">
    <text evidence="10 11">Involved in targeting and insertion of nascent membrane proteins into the cytoplasmic membrane. Acts as a receptor for the complex formed by the signal recognition particle (SRP) and the ribosome-nascent chain (RNC). Interaction with SRP-RNC leads to the transfer of the RNC complex to the Sec translocase for insertion into the membrane, the hydrolysis of GTP by both Ffh and FtsY, and the dissociation of the SRP-FtsY complex into the individual components.</text>
</comment>
<keyword evidence="2 11" id="KW-1003">Cell membrane</keyword>
<feature type="compositionally biased region" description="Basic and acidic residues" evidence="12">
    <location>
        <begin position="46"/>
        <end position="60"/>
    </location>
</feature>
<dbReference type="CDD" id="cd17874">
    <property type="entry name" value="FtsY"/>
    <property type="match status" value="1"/>
</dbReference>
<evidence type="ECO:0000259" key="13">
    <source>
        <dbReference type="SMART" id="SM00382"/>
    </source>
</evidence>
<dbReference type="SUPFAM" id="SSF52540">
    <property type="entry name" value="P-loop containing nucleoside triphosphate hydrolases"/>
    <property type="match status" value="1"/>
</dbReference>
<feature type="domain" description="SRP54-type proteins GTP-binding" evidence="14">
    <location>
        <begin position="223"/>
        <end position="424"/>
    </location>
</feature>
<dbReference type="EC" id="3.6.5.4" evidence="11"/>
<evidence type="ECO:0000256" key="6">
    <source>
        <dbReference type="ARBA" id="ARBA00023134"/>
    </source>
</evidence>
<feature type="domain" description="AAA+ ATPase" evidence="13">
    <location>
        <begin position="222"/>
        <end position="414"/>
    </location>
</feature>
<keyword evidence="5 11" id="KW-0378">Hydrolase</keyword>
<dbReference type="InterPro" id="IPR003593">
    <property type="entry name" value="AAA+_ATPase"/>
</dbReference>
<dbReference type="SMART" id="SM00963">
    <property type="entry name" value="SRP54_N"/>
    <property type="match status" value="1"/>
</dbReference>
<evidence type="ECO:0000256" key="4">
    <source>
        <dbReference type="ARBA" id="ARBA00022741"/>
    </source>
</evidence>
<feature type="compositionally biased region" description="Low complexity" evidence="12">
    <location>
        <begin position="61"/>
        <end position="80"/>
    </location>
</feature>
<comment type="subcellular location">
    <subcellularLocation>
        <location evidence="1">Cell inner membrane</location>
        <topology evidence="1">Peripheral membrane protein</topology>
        <orientation evidence="1">Cytoplasmic side</orientation>
    </subcellularLocation>
    <subcellularLocation>
        <location evidence="11">Cell membrane</location>
        <topology evidence="11">Peripheral membrane protein</topology>
        <orientation evidence="11">Cytoplasmic side</orientation>
    </subcellularLocation>
    <subcellularLocation>
        <location evidence="11">Cytoplasm</location>
    </subcellularLocation>
</comment>
<evidence type="ECO:0000313" key="16">
    <source>
        <dbReference type="EMBL" id="ESR26076.1"/>
    </source>
</evidence>
<sequence length="434" mass="46084">MSAEEKKRGWFGRLFGGGRPEEAEPAPEAEEPAEESATGEPEASGEEARPAEAPASRDEAAAAAAEAEAEEPLAPIDAIPSAPEPETGPALDVEPEAEPEAEPQPEPVAVAPVAPEAPAEPKQSWFQRLRAGLSRSSSALGQSITGLVRKRKLDDEMLQDLEDALIQADLGVDTAMRITEELARRRYDKQVTADEVRSVLAEEVEKVLKPVTKPLQPDFSHKPHVLLMVGVNGSGKTTTIGKLAAKFRADGRKVVMGAGDTFRAAAIEQLKVWGERTGATVVAKAQGSDASGVAWETLDVAKREGADIALVDTAGRLQNKAHLMDELTKIVRVIRKHDETAPHDVILVLDATTGQNAMQQVEIFRQVCGVTGLVMTKLDGTARGGILVAISDKHELPVHAIGIGEGVEDLEAFDAGQFARAIAGVAEASTEERA</sequence>
<comment type="catalytic activity">
    <reaction evidence="9 11">
        <text>GTP + H2O = GDP + phosphate + H(+)</text>
        <dbReference type="Rhea" id="RHEA:19669"/>
        <dbReference type="ChEBI" id="CHEBI:15377"/>
        <dbReference type="ChEBI" id="CHEBI:15378"/>
        <dbReference type="ChEBI" id="CHEBI:37565"/>
        <dbReference type="ChEBI" id="CHEBI:43474"/>
        <dbReference type="ChEBI" id="CHEBI:58189"/>
        <dbReference type="EC" id="3.6.5.4"/>
    </reaction>
</comment>
<dbReference type="Pfam" id="PF02881">
    <property type="entry name" value="SRP54_N"/>
    <property type="match status" value="1"/>
</dbReference>
<comment type="similarity">
    <text evidence="11">Belongs to the GTP-binding SRP family. FtsY subfamily.</text>
</comment>
<gene>
    <name evidence="11" type="primary">ftsY</name>
    <name evidence="16" type="ORF">N177_1411</name>
</gene>
<keyword evidence="8 11" id="KW-0675">Receptor</keyword>
<evidence type="ECO:0000256" key="1">
    <source>
        <dbReference type="ARBA" id="ARBA00004515"/>
    </source>
</evidence>
<dbReference type="NCBIfam" id="TIGR00064">
    <property type="entry name" value="ftsY"/>
    <property type="match status" value="1"/>
</dbReference>
<dbReference type="OrthoDB" id="9804720at2"/>
<evidence type="ECO:0000256" key="10">
    <source>
        <dbReference type="ARBA" id="ARBA00053570"/>
    </source>
</evidence>
<dbReference type="GO" id="GO:0005525">
    <property type="term" value="F:GTP binding"/>
    <property type="evidence" value="ECO:0007669"/>
    <property type="project" value="UniProtKB-UniRule"/>
</dbReference>
<dbReference type="eggNOG" id="COG0552">
    <property type="taxonomic scope" value="Bacteria"/>
</dbReference>
<dbReference type="GO" id="GO:0003924">
    <property type="term" value="F:GTPase activity"/>
    <property type="evidence" value="ECO:0007669"/>
    <property type="project" value="UniProtKB-UniRule"/>
</dbReference>
<dbReference type="FunFam" id="1.20.120.140:FF:000002">
    <property type="entry name" value="Signal recognition particle receptor FtsY"/>
    <property type="match status" value="1"/>
</dbReference>
<keyword evidence="3 11" id="KW-0963">Cytoplasm</keyword>
<feature type="region of interest" description="Disordered" evidence="12">
    <location>
        <begin position="1"/>
        <end position="108"/>
    </location>
</feature>
<dbReference type="HAMAP" id="MF_00920">
    <property type="entry name" value="FtsY"/>
    <property type="match status" value="1"/>
</dbReference>
<dbReference type="AlphaFoldDB" id="V4RJ14"/>
<evidence type="ECO:0000259" key="15">
    <source>
        <dbReference type="SMART" id="SM00963"/>
    </source>
</evidence>
<dbReference type="PANTHER" id="PTHR43134">
    <property type="entry name" value="SIGNAL RECOGNITION PARTICLE RECEPTOR SUBUNIT ALPHA"/>
    <property type="match status" value="1"/>
</dbReference>
<dbReference type="PATRIC" id="fig|631454.5.peg.1396"/>
<dbReference type="InterPro" id="IPR036225">
    <property type="entry name" value="SRP/SRP_N"/>
</dbReference>
<dbReference type="Gene3D" id="1.20.120.140">
    <property type="entry name" value="Signal recognition particle SRP54, nucleotide-binding domain"/>
    <property type="match status" value="1"/>
</dbReference>
<evidence type="ECO:0000256" key="3">
    <source>
        <dbReference type="ARBA" id="ARBA00022490"/>
    </source>
</evidence>
<evidence type="ECO:0000256" key="12">
    <source>
        <dbReference type="SAM" id="MobiDB-lite"/>
    </source>
</evidence>
<evidence type="ECO:0000256" key="9">
    <source>
        <dbReference type="ARBA" id="ARBA00048027"/>
    </source>
</evidence>
<name>V4RJ14_9HYPH</name>
<dbReference type="InterPro" id="IPR042101">
    <property type="entry name" value="SRP54_N_sf"/>
</dbReference>
<keyword evidence="7 11" id="KW-0472">Membrane</keyword>
<dbReference type="EMBL" id="AWXZ01000017">
    <property type="protein sequence ID" value="ESR26076.1"/>
    <property type="molecule type" value="Genomic_DNA"/>
</dbReference>
<feature type="domain" description="Signal recognition particle SRP54 helical bundle" evidence="15">
    <location>
        <begin position="129"/>
        <end position="208"/>
    </location>
</feature>
<evidence type="ECO:0000256" key="5">
    <source>
        <dbReference type="ARBA" id="ARBA00022801"/>
    </source>
</evidence>
<dbReference type="GO" id="GO:0005047">
    <property type="term" value="F:signal recognition particle binding"/>
    <property type="evidence" value="ECO:0007669"/>
    <property type="project" value="TreeGrafter"/>
</dbReference>
<comment type="subunit">
    <text evidence="11">Part of the signal recognition particle protein translocation system, which is composed of SRP and FtsY. SRP is a ribonucleoprotein composed of Ffh and a 4.5S RNA molecule.</text>
</comment>
<protein>
    <recommendedName>
        <fullName evidence="11">Signal recognition particle receptor FtsY</fullName>
        <shortName evidence="11">SRP receptor</shortName>
        <ecNumber evidence="11">3.6.5.4</ecNumber>
    </recommendedName>
</protein>
<dbReference type="InterPro" id="IPR004390">
    <property type="entry name" value="SR_rcpt_FtsY"/>
</dbReference>
<evidence type="ECO:0000256" key="2">
    <source>
        <dbReference type="ARBA" id="ARBA00022475"/>
    </source>
</evidence>
<dbReference type="InterPro" id="IPR000897">
    <property type="entry name" value="SRP54_GTPase_dom"/>
</dbReference>